<reference evidence="2 3" key="3">
    <citation type="journal article" date="2013" name="Rice">
        <title>Improvement of the Oryza sativa Nipponbare reference genome using next generation sequence and optical map data.</title>
        <authorList>
            <person name="Kawahara Y."/>
            <person name="de la Bastide M."/>
            <person name="Hamilton J.P."/>
            <person name="Kanamori H."/>
            <person name="McCombie W.R."/>
            <person name="Ouyang S."/>
            <person name="Schwartz D.C."/>
            <person name="Tanaka T."/>
            <person name="Wu J."/>
            <person name="Zhou S."/>
            <person name="Childs K.L."/>
            <person name="Davidson R.M."/>
            <person name="Lin H."/>
            <person name="Quesada-Ocampo L."/>
            <person name="Vaillancourt B."/>
            <person name="Sakai H."/>
            <person name="Lee S.S."/>
            <person name="Kim J."/>
            <person name="Numa H."/>
            <person name="Itoh T."/>
            <person name="Buell C.R."/>
            <person name="Matsumoto T."/>
        </authorList>
    </citation>
    <scope>NUCLEOTIDE SEQUENCE [LARGE SCALE GENOMIC DNA]</scope>
    <source>
        <strain evidence="3">cv. Nipponbare</strain>
    </source>
</reference>
<accession>A0A0P0V8H4</accession>
<organism evidence="2 3">
    <name type="scientific">Oryza sativa subsp. japonica</name>
    <name type="common">Rice</name>
    <dbReference type="NCBI Taxonomy" id="39947"/>
    <lineage>
        <taxon>Eukaryota</taxon>
        <taxon>Viridiplantae</taxon>
        <taxon>Streptophyta</taxon>
        <taxon>Embryophyta</taxon>
        <taxon>Tracheophyta</taxon>
        <taxon>Spermatophyta</taxon>
        <taxon>Magnoliopsida</taxon>
        <taxon>Liliopsida</taxon>
        <taxon>Poales</taxon>
        <taxon>Poaceae</taxon>
        <taxon>BOP clade</taxon>
        <taxon>Oryzoideae</taxon>
        <taxon>Oryzeae</taxon>
        <taxon>Oryzinae</taxon>
        <taxon>Oryza</taxon>
        <taxon>Oryza sativa</taxon>
    </lineage>
</organism>
<dbReference type="EMBL" id="AP014957">
    <property type="protein sequence ID" value="BAS74469.1"/>
    <property type="molecule type" value="Genomic_DNA"/>
</dbReference>
<proteinExistence type="predicted"/>
<reference evidence="2 3" key="2">
    <citation type="journal article" date="2013" name="Plant Cell Physiol.">
        <title>Rice Annotation Project Database (RAP-DB): an integrative and interactive database for rice genomics.</title>
        <authorList>
            <person name="Sakai H."/>
            <person name="Lee S.S."/>
            <person name="Tanaka T."/>
            <person name="Numa H."/>
            <person name="Kim J."/>
            <person name="Kawahara Y."/>
            <person name="Wakimoto H."/>
            <person name="Yang C.C."/>
            <person name="Iwamoto M."/>
            <person name="Abe T."/>
            <person name="Yamada Y."/>
            <person name="Muto A."/>
            <person name="Inokuchi H."/>
            <person name="Ikemura T."/>
            <person name="Matsumoto T."/>
            <person name="Sasaki T."/>
            <person name="Itoh T."/>
        </authorList>
    </citation>
    <scope>NUCLEOTIDE SEQUENCE [LARGE SCALE GENOMIC DNA]</scope>
    <source>
        <strain evidence="3">cv. Nipponbare</strain>
    </source>
</reference>
<evidence type="ECO:0000313" key="3">
    <source>
        <dbReference type="Proteomes" id="UP000059680"/>
    </source>
</evidence>
<protein>
    <submittedName>
        <fullName evidence="2">Os01g0762601 protein</fullName>
    </submittedName>
</protein>
<feature type="compositionally biased region" description="Gly residues" evidence="1">
    <location>
        <begin position="56"/>
        <end position="72"/>
    </location>
</feature>
<feature type="compositionally biased region" description="Basic residues" evidence="1">
    <location>
        <begin position="46"/>
        <end position="55"/>
    </location>
</feature>
<evidence type="ECO:0000256" key="1">
    <source>
        <dbReference type="SAM" id="MobiDB-lite"/>
    </source>
</evidence>
<evidence type="ECO:0000313" key="2">
    <source>
        <dbReference type="EMBL" id="BAS74469.1"/>
    </source>
</evidence>
<dbReference type="PaxDb" id="39947-A0A0P0V8H4"/>
<name>A0A0P0V8H4_ORYSJ</name>
<reference evidence="3" key="1">
    <citation type="journal article" date="2005" name="Nature">
        <title>The map-based sequence of the rice genome.</title>
        <authorList>
            <consortium name="International rice genome sequencing project (IRGSP)"/>
            <person name="Matsumoto T."/>
            <person name="Wu J."/>
            <person name="Kanamori H."/>
            <person name="Katayose Y."/>
            <person name="Fujisawa M."/>
            <person name="Namiki N."/>
            <person name="Mizuno H."/>
            <person name="Yamamoto K."/>
            <person name="Antonio B.A."/>
            <person name="Baba T."/>
            <person name="Sakata K."/>
            <person name="Nagamura Y."/>
            <person name="Aoki H."/>
            <person name="Arikawa K."/>
            <person name="Arita K."/>
            <person name="Bito T."/>
            <person name="Chiden Y."/>
            <person name="Fujitsuka N."/>
            <person name="Fukunaka R."/>
            <person name="Hamada M."/>
            <person name="Harada C."/>
            <person name="Hayashi A."/>
            <person name="Hijishita S."/>
            <person name="Honda M."/>
            <person name="Hosokawa S."/>
            <person name="Ichikawa Y."/>
            <person name="Idonuma A."/>
            <person name="Iijima M."/>
            <person name="Ikeda M."/>
            <person name="Ikeno M."/>
            <person name="Ito K."/>
            <person name="Ito S."/>
            <person name="Ito T."/>
            <person name="Ito Y."/>
            <person name="Ito Y."/>
            <person name="Iwabuchi A."/>
            <person name="Kamiya K."/>
            <person name="Karasawa W."/>
            <person name="Kurita K."/>
            <person name="Katagiri S."/>
            <person name="Kikuta A."/>
            <person name="Kobayashi H."/>
            <person name="Kobayashi N."/>
            <person name="Machita K."/>
            <person name="Maehara T."/>
            <person name="Masukawa M."/>
            <person name="Mizubayashi T."/>
            <person name="Mukai Y."/>
            <person name="Nagasaki H."/>
            <person name="Nagata Y."/>
            <person name="Naito S."/>
            <person name="Nakashima M."/>
            <person name="Nakama Y."/>
            <person name="Nakamichi Y."/>
            <person name="Nakamura M."/>
            <person name="Meguro A."/>
            <person name="Negishi M."/>
            <person name="Ohta I."/>
            <person name="Ohta T."/>
            <person name="Okamoto M."/>
            <person name="Ono N."/>
            <person name="Saji S."/>
            <person name="Sakaguchi M."/>
            <person name="Sakai K."/>
            <person name="Shibata M."/>
            <person name="Shimokawa T."/>
            <person name="Song J."/>
            <person name="Takazaki Y."/>
            <person name="Terasawa K."/>
            <person name="Tsugane M."/>
            <person name="Tsuji K."/>
            <person name="Ueda S."/>
            <person name="Waki K."/>
            <person name="Yamagata H."/>
            <person name="Yamamoto M."/>
            <person name="Yamamoto S."/>
            <person name="Yamane H."/>
            <person name="Yoshiki S."/>
            <person name="Yoshihara R."/>
            <person name="Yukawa K."/>
            <person name="Zhong H."/>
            <person name="Yano M."/>
            <person name="Yuan Q."/>
            <person name="Ouyang S."/>
            <person name="Liu J."/>
            <person name="Jones K.M."/>
            <person name="Gansberger K."/>
            <person name="Moffat K."/>
            <person name="Hill J."/>
            <person name="Bera J."/>
            <person name="Fadrosh D."/>
            <person name="Jin S."/>
            <person name="Johri S."/>
            <person name="Kim M."/>
            <person name="Overton L."/>
            <person name="Reardon M."/>
            <person name="Tsitrin T."/>
            <person name="Vuong H."/>
            <person name="Weaver B."/>
            <person name="Ciecko A."/>
            <person name="Tallon L."/>
            <person name="Jackson J."/>
            <person name="Pai G."/>
            <person name="Aken S.V."/>
            <person name="Utterback T."/>
            <person name="Reidmuller S."/>
            <person name="Feldblyum T."/>
            <person name="Hsiao J."/>
            <person name="Zismann V."/>
            <person name="Iobst S."/>
            <person name="de Vazeille A.R."/>
            <person name="Buell C.R."/>
            <person name="Ying K."/>
            <person name="Li Y."/>
            <person name="Lu T."/>
            <person name="Huang Y."/>
            <person name="Zhao Q."/>
            <person name="Feng Q."/>
            <person name="Zhang L."/>
            <person name="Zhu J."/>
            <person name="Weng Q."/>
            <person name="Mu J."/>
            <person name="Lu Y."/>
            <person name="Fan D."/>
            <person name="Liu Y."/>
            <person name="Guan J."/>
            <person name="Zhang Y."/>
            <person name="Yu S."/>
            <person name="Liu X."/>
            <person name="Zhang Y."/>
            <person name="Hong G."/>
            <person name="Han B."/>
            <person name="Choisne N."/>
            <person name="Demange N."/>
            <person name="Orjeda G."/>
            <person name="Samain S."/>
            <person name="Cattolico L."/>
            <person name="Pelletier E."/>
            <person name="Couloux A."/>
            <person name="Segurens B."/>
            <person name="Wincker P."/>
            <person name="D'Hont A."/>
            <person name="Scarpelli C."/>
            <person name="Weissenbach J."/>
            <person name="Salanoubat M."/>
            <person name="Quetier F."/>
            <person name="Yu Y."/>
            <person name="Kim H.R."/>
            <person name="Rambo T."/>
            <person name="Currie J."/>
            <person name="Collura K."/>
            <person name="Luo M."/>
            <person name="Yang T."/>
            <person name="Ammiraju J.S.S."/>
            <person name="Engler F."/>
            <person name="Soderlund C."/>
            <person name="Wing R.A."/>
            <person name="Palmer L.E."/>
            <person name="de la Bastide M."/>
            <person name="Spiegel L."/>
            <person name="Nascimento L."/>
            <person name="Zutavern T."/>
            <person name="O'Shaughnessy A."/>
            <person name="Dike S."/>
            <person name="Dedhia N."/>
            <person name="Preston R."/>
            <person name="Balija V."/>
            <person name="McCombie W.R."/>
            <person name="Chow T."/>
            <person name="Chen H."/>
            <person name="Chung M."/>
            <person name="Chen C."/>
            <person name="Shaw J."/>
            <person name="Wu H."/>
            <person name="Hsiao K."/>
            <person name="Chao Y."/>
            <person name="Chu M."/>
            <person name="Cheng C."/>
            <person name="Hour A."/>
            <person name="Lee P."/>
            <person name="Lin S."/>
            <person name="Lin Y."/>
            <person name="Liou J."/>
            <person name="Liu S."/>
            <person name="Hsing Y."/>
            <person name="Raghuvanshi S."/>
            <person name="Mohanty A."/>
            <person name="Bharti A.K."/>
            <person name="Gaur A."/>
            <person name="Gupta V."/>
            <person name="Kumar D."/>
            <person name="Ravi V."/>
            <person name="Vij S."/>
            <person name="Kapur A."/>
            <person name="Khurana P."/>
            <person name="Khurana P."/>
            <person name="Khurana J.P."/>
            <person name="Tyagi A.K."/>
            <person name="Gaikwad K."/>
            <person name="Singh A."/>
            <person name="Dalal V."/>
            <person name="Srivastava S."/>
            <person name="Dixit A."/>
            <person name="Pal A.K."/>
            <person name="Ghazi I.A."/>
            <person name="Yadav M."/>
            <person name="Pandit A."/>
            <person name="Bhargava A."/>
            <person name="Sureshbabu K."/>
            <person name="Batra K."/>
            <person name="Sharma T.R."/>
            <person name="Mohapatra T."/>
            <person name="Singh N.K."/>
            <person name="Messing J."/>
            <person name="Nelson A.B."/>
            <person name="Fuks G."/>
            <person name="Kavchok S."/>
            <person name="Keizer G."/>
            <person name="Linton E."/>
            <person name="Llaca V."/>
            <person name="Song R."/>
            <person name="Tanyolac B."/>
            <person name="Young S."/>
            <person name="Ho-Il K."/>
            <person name="Hahn J.H."/>
            <person name="Sangsakoo G."/>
            <person name="Vanavichit A."/>
            <person name="de Mattos Luiz.A.T."/>
            <person name="Zimmer P.D."/>
            <person name="Malone G."/>
            <person name="Dellagostin O."/>
            <person name="de Oliveira A.C."/>
            <person name="Bevan M."/>
            <person name="Bancroft I."/>
            <person name="Minx P."/>
            <person name="Cordum H."/>
            <person name="Wilson R."/>
            <person name="Cheng Z."/>
            <person name="Jin W."/>
            <person name="Jiang J."/>
            <person name="Leong S.A."/>
            <person name="Iwama H."/>
            <person name="Gojobori T."/>
            <person name="Itoh T."/>
            <person name="Niimura Y."/>
            <person name="Fujii Y."/>
            <person name="Habara T."/>
            <person name="Sakai H."/>
            <person name="Sato Y."/>
            <person name="Wilson G."/>
            <person name="Kumar K."/>
            <person name="McCouch S."/>
            <person name="Juretic N."/>
            <person name="Hoen D."/>
            <person name="Wright S."/>
            <person name="Bruskiewich R."/>
            <person name="Bureau T."/>
            <person name="Miyao A."/>
            <person name="Hirochika H."/>
            <person name="Nishikawa T."/>
            <person name="Kadowaki K."/>
            <person name="Sugiura M."/>
            <person name="Burr B."/>
            <person name="Sasaki T."/>
        </authorList>
    </citation>
    <scope>NUCLEOTIDE SEQUENCE [LARGE SCALE GENOMIC DNA]</scope>
    <source>
        <strain evidence="3">cv. Nipponbare</strain>
    </source>
</reference>
<sequence length="81" mass="8748">MRSSRAERHLGVLGIRDRTIADVACGAERGGDNREDAALEQAQRLAGRRGRRGRGIARGGRVVRGGGRVGGGDGRRSRRWL</sequence>
<dbReference type="Proteomes" id="UP000059680">
    <property type="component" value="Chromosome 1"/>
</dbReference>
<dbReference type="InParanoid" id="A0A0P0V8H4"/>
<dbReference type="Gramene" id="Os01t0762601-00">
    <property type="protein sequence ID" value="Os01t0762601-00"/>
    <property type="gene ID" value="Os01g0762601"/>
</dbReference>
<gene>
    <name evidence="2" type="ordered locus">Os01g0762601</name>
    <name evidence="2" type="ORF">OSNPB_010762601</name>
</gene>
<feature type="region of interest" description="Disordered" evidence="1">
    <location>
        <begin position="43"/>
        <end position="81"/>
    </location>
</feature>
<keyword evidence="3" id="KW-1185">Reference proteome</keyword>
<dbReference type="AlphaFoldDB" id="A0A0P0V8H4"/>